<keyword evidence="2" id="KW-1185">Reference proteome</keyword>
<organism evidence="1 2">
    <name type="scientific">Spodoptera exigua</name>
    <name type="common">Beet armyworm</name>
    <name type="synonym">Noctua fulgens</name>
    <dbReference type="NCBI Taxonomy" id="7107"/>
    <lineage>
        <taxon>Eukaryota</taxon>
        <taxon>Metazoa</taxon>
        <taxon>Ecdysozoa</taxon>
        <taxon>Arthropoda</taxon>
        <taxon>Hexapoda</taxon>
        <taxon>Insecta</taxon>
        <taxon>Pterygota</taxon>
        <taxon>Neoptera</taxon>
        <taxon>Endopterygota</taxon>
        <taxon>Lepidoptera</taxon>
        <taxon>Glossata</taxon>
        <taxon>Ditrysia</taxon>
        <taxon>Noctuoidea</taxon>
        <taxon>Noctuidae</taxon>
        <taxon>Amphipyrinae</taxon>
        <taxon>Spodoptera</taxon>
    </lineage>
</organism>
<gene>
    <name evidence="1" type="ORF">HW555_008149</name>
</gene>
<reference evidence="1" key="1">
    <citation type="submission" date="2020-08" db="EMBL/GenBank/DDBJ databases">
        <title>Spodoptera exigua strain:BAW_Kor-Di-RS1 Genome sequencing and assembly.</title>
        <authorList>
            <person name="Kim J."/>
            <person name="Nam H.Y."/>
            <person name="Kwon M."/>
            <person name="Choi J.H."/>
            <person name="Cho S.R."/>
            <person name="Kim G.-H."/>
        </authorList>
    </citation>
    <scope>NUCLEOTIDE SEQUENCE</scope>
    <source>
        <strain evidence="1">BAW_Kor-Di-RS1</strain>
        <tissue evidence="1">Whole-body</tissue>
    </source>
</reference>
<dbReference type="EMBL" id="JACKWZ010000152">
    <property type="protein sequence ID" value="KAF9413703.1"/>
    <property type="molecule type" value="Genomic_DNA"/>
</dbReference>
<accession>A0A835GEJ7</accession>
<dbReference type="Proteomes" id="UP000648187">
    <property type="component" value="Unassembled WGS sequence"/>
</dbReference>
<comment type="caution">
    <text evidence="1">The sequence shown here is derived from an EMBL/GenBank/DDBJ whole genome shotgun (WGS) entry which is preliminary data.</text>
</comment>
<dbReference type="AlphaFoldDB" id="A0A835GEJ7"/>
<name>A0A835GEJ7_SPOEX</name>
<sequence length="287" mass="31803">MARNPSRVLLLPADADGRDDSCELSSAIIATNISCTHCGSQILLKLHEALNHLESRVPSRGYLLYQTFWDTRLNENKGILHYQVKGVPITATADNESLQQKLMTDDVALVMNNFFVVIPVDLGLLKPELISTSAISDEVDALSASKLLSIFGHWMFIWDIWDYRIGKSTVATIIPNELSGPHRTIHRSRDPRSRIAERGSWIVLGRSILGNLRSQICAPSDPKAIRDSASLTLVLYGVTRTTAASCRCSKTGTAMNWRQKANYRFLYVNVGTKGRISDGGVFKSTNL</sequence>
<proteinExistence type="predicted"/>
<evidence type="ECO:0000313" key="2">
    <source>
        <dbReference type="Proteomes" id="UP000648187"/>
    </source>
</evidence>
<protein>
    <submittedName>
        <fullName evidence="1">Uncharacterized protein</fullName>
    </submittedName>
</protein>
<evidence type="ECO:0000313" key="1">
    <source>
        <dbReference type="EMBL" id="KAF9413703.1"/>
    </source>
</evidence>